<dbReference type="PANTHER" id="PTHR41287">
    <property type="match status" value="1"/>
</dbReference>
<evidence type="ECO:0008006" key="4">
    <source>
        <dbReference type="Google" id="ProtNLM"/>
    </source>
</evidence>
<comment type="caution">
    <text evidence="2">The sequence shown here is derived from an EMBL/GenBank/DDBJ whole genome shotgun (WGS) entry which is preliminary data.</text>
</comment>
<sequence>MASLRASATSRARRSTKRAAPRKVRPKVYGCETPRIYTPPLRKLTPQTSLGFAVIEFARELLGMELLPWQKWLLIHMLELLPDNTPRFRNVVVLVARQNGKSTLSQVLALWFMYVYGFKLVLGTAQDLDTAEEVWEGAVNLVTETDDETDEYVRPELAALVDKVVQVNGKKSLNLTTKKRYKVKAANRRAGRGLSGDFILLDELREHQTWDAWGAITKTTMARAIAIVLALSNAGDATSVVLRYLRKLAHAELGDPDGINAADDPESLLPDEEDLDDPDLDLEDLEIDDDSLGFFEWSAPPGCDINDRAGWAQANPSLGYTITERTIASAARTDPEWIFRTEVLCQWSDGTLEGPFPPGSWDDSRVKAKTEDEIPQIVGKVKAGIALSRDRTMCSIAFAGTNDRGRPQIELVARRAGIDWVKAWLQEDKRVDLIEEITGQGKGAPESQLLEDLLLAGMPVTKWEGSALAEGTGRFYDAVRDGEFDHLPQPPLDIAAATAVPKMLGAGAFLWDDAKSTTDIAPLRAANGAHWLLTRPTEKPAESAYEARGVLTI</sequence>
<keyword evidence="3" id="KW-1185">Reference proteome</keyword>
<dbReference type="InterPro" id="IPR027417">
    <property type="entry name" value="P-loop_NTPase"/>
</dbReference>
<accession>A0ABW3N034</accession>
<feature type="compositionally biased region" description="Acidic residues" evidence="1">
    <location>
        <begin position="263"/>
        <end position="279"/>
    </location>
</feature>
<evidence type="ECO:0000313" key="3">
    <source>
        <dbReference type="Proteomes" id="UP001597046"/>
    </source>
</evidence>
<dbReference type="Gene3D" id="3.40.50.300">
    <property type="entry name" value="P-loop containing nucleotide triphosphate hydrolases"/>
    <property type="match status" value="1"/>
</dbReference>
<reference evidence="3" key="1">
    <citation type="journal article" date="2019" name="Int. J. Syst. Evol. Microbiol.">
        <title>The Global Catalogue of Microorganisms (GCM) 10K type strain sequencing project: providing services to taxonomists for standard genome sequencing and annotation.</title>
        <authorList>
            <consortium name="The Broad Institute Genomics Platform"/>
            <consortium name="The Broad Institute Genome Sequencing Center for Infectious Disease"/>
            <person name="Wu L."/>
            <person name="Ma J."/>
        </authorList>
    </citation>
    <scope>NUCLEOTIDE SEQUENCE [LARGE SCALE GENOMIC DNA]</scope>
    <source>
        <strain evidence="3">CCUG 57508</strain>
    </source>
</reference>
<dbReference type="PANTHER" id="PTHR41287:SF1">
    <property type="entry name" value="PROTEIN YMFN"/>
    <property type="match status" value="1"/>
</dbReference>
<gene>
    <name evidence="2" type="ORF">ACFQ2V_11970</name>
</gene>
<dbReference type="EMBL" id="JBHTKH010000007">
    <property type="protein sequence ID" value="MFD1055025.1"/>
    <property type="molecule type" value="Genomic_DNA"/>
</dbReference>
<dbReference type="RefSeq" id="WP_386052929.1">
    <property type="nucleotide sequence ID" value="NZ_JBHTKH010000007.1"/>
</dbReference>
<feature type="compositionally biased region" description="Basic residues" evidence="1">
    <location>
        <begin position="11"/>
        <end position="24"/>
    </location>
</feature>
<evidence type="ECO:0000313" key="2">
    <source>
        <dbReference type="EMBL" id="MFD1055025.1"/>
    </source>
</evidence>
<feature type="region of interest" description="Disordered" evidence="1">
    <location>
        <begin position="255"/>
        <end position="279"/>
    </location>
</feature>
<organism evidence="2 3">
    <name type="scientific">Terrabacter terrigena</name>
    <dbReference type="NCBI Taxonomy" id="574718"/>
    <lineage>
        <taxon>Bacteria</taxon>
        <taxon>Bacillati</taxon>
        <taxon>Actinomycetota</taxon>
        <taxon>Actinomycetes</taxon>
        <taxon>Micrococcales</taxon>
        <taxon>Intrasporangiaceae</taxon>
        <taxon>Terrabacter</taxon>
    </lineage>
</organism>
<dbReference type="InterPro" id="IPR005021">
    <property type="entry name" value="Terminase_largesu-like"/>
</dbReference>
<protein>
    <recommendedName>
        <fullName evidence="4">Terminase</fullName>
    </recommendedName>
</protein>
<proteinExistence type="predicted"/>
<feature type="compositionally biased region" description="Low complexity" evidence="1">
    <location>
        <begin position="1"/>
        <end position="10"/>
    </location>
</feature>
<evidence type="ECO:0000256" key="1">
    <source>
        <dbReference type="SAM" id="MobiDB-lite"/>
    </source>
</evidence>
<name>A0ABW3N034_9MICO</name>
<feature type="region of interest" description="Disordered" evidence="1">
    <location>
        <begin position="1"/>
        <end position="24"/>
    </location>
</feature>
<dbReference type="Proteomes" id="UP001597046">
    <property type="component" value="Unassembled WGS sequence"/>
</dbReference>